<dbReference type="AlphaFoldDB" id="A0A3B4EUM8"/>
<dbReference type="STRING" id="303518.ENSPNYP00000001790"/>
<dbReference type="CDD" id="cd00096">
    <property type="entry name" value="Ig"/>
    <property type="match status" value="1"/>
</dbReference>
<dbReference type="Ensembl" id="ENSPNYT00000001827.1">
    <property type="protein sequence ID" value="ENSPNYP00000001790.1"/>
    <property type="gene ID" value="ENSPNYG00000001426.1"/>
</dbReference>
<sequence>MRRGSLKNKIQCCHFSLLSPADAPKPPSVSVRPSGEIKEGTSVTLTCSSDANPAATFVWYKTNGRIPLSKEPQLVFRSIQPSDSGQYYCIAANTVLSHPGHRSQRSLQRKASGLL</sequence>
<dbReference type="InterPro" id="IPR003598">
    <property type="entry name" value="Ig_sub2"/>
</dbReference>
<dbReference type="SMART" id="SM00408">
    <property type="entry name" value="IGc2"/>
    <property type="match status" value="1"/>
</dbReference>
<protein>
    <recommendedName>
        <fullName evidence="1">Ig-like domain-containing protein</fullName>
    </recommendedName>
</protein>
<dbReference type="PANTHER" id="PTHR46013:SF4">
    <property type="entry name" value="B-CELL RECEPTOR CD22-RELATED"/>
    <property type="match status" value="1"/>
</dbReference>
<evidence type="ECO:0000313" key="2">
    <source>
        <dbReference type="Ensembl" id="ENSPNYP00000001790.1"/>
    </source>
</evidence>
<dbReference type="InterPro" id="IPR007110">
    <property type="entry name" value="Ig-like_dom"/>
</dbReference>
<feature type="domain" description="Ig-like" evidence="1">
    <location>
        <begin position="27"/>
        <end position="108"/>
    </location>
</feature>
<dbReference type="SUPFAM" id="SSF48726">
    <property type="entry name" value="Immunoglobulin"/>
    <property type="match status" value="1"/>
</dbReference>
<accession>A0A3B4EUM8</accession>
<dbReference type="PROSITE" id="PS50835">
    <property type="entry name" value="IG_LIKE"/>
    <property type="match status" value="1"/>
</dbReference>
<dbReference type="InterPro" id="IPR013783">
    <property type="entry name" value="Ig-like_fold"/>
</dbReference>
<organism evidence="2">
    <name type="scientific">Pundamilia nyererei</name>
    <dbReference type="NCBI Taxonomy" id="303518"/>
    <lineage>
        <taxon>Eukaryota</taxon>
        <taxon>Metazoa</taxon>
        <taxon>Chordata</taxon>
        <taxon>Craniata</taxon>
        <taxon>Vertebrata</taxon>
        <taxon>Euteleostomi</taxon>
        <taxon>Actinopterygii</taxon>
        <taxon>Neopterygii</taxon>
        <taxon>Teleostei</taxon>
        <taxon>Neoteleostei</taxon>
        <taxon>Acanthomorphata</taxon>
        <taxon>Ovalentaria</taxon>
        <taxon>Cichlomorphae</taxon>
        <taxon>Cichliformes</taxon>
        <taxon>Cichlidae</taxon>
        <taxon>African cichlids</taxon>
        <taxon>Pseudocrenilabrinae</taxon>
        <taxon>Haplochromini</taxon>
        <taxon>Pundamilia</taxon>
    </lineage>
</organism>
<dbReference type="InterPro" id="IPR003599">
    <property type="entry name" value="Ig_sub"/>
</dbReference>
<dbReference type="Pfam" id="PF13927">
    <property type="entry name" value="Ig_3"/>
    <property type="match status" value="1"/>
</dbReference>
<dbReference type="GeneTree" id="ENSGT00980000198884"/>
<dbReference type="PANTHER" id="PTHR46013">
    <property type="entry name" value="VASCULAR CELL ADHESION MOLECULE 1"/>
    <property type="match status" value="1"/>
</dbReference>
<name>A0A3B4EUM8_9CICH</name>
<proteinExistence type="predicted"/>
<dbReference type="InterPro" id="IPR036179">
    <property type="entry name" value="Ig-like_dom_sf"/>
</dbReference>
<evidence type="ECO:0000259" key="1">
    <source>
        <dbReference type="PROSITE" id="PS50835"/>
    </source>
</evidence>
<dbReference type="SMART" id="SM00409">
    <property type="entry name" value="IG"/>
    <property type="match status" value="1"/>
</dbReference>
<reference evidence="2" key="1">
    <citation type="submission" date="2023-09" db="UniProtKB">
        <authorList>
            <consortium name="Ensembl"/>
        </authorList>
    </citation>
    <scope>IDENTIFICATION</scope>
</reference>
<dbReference type="Gene3D" id="2.60.40.10">
    <property type="entry name" value="Immunoglobulins"/>
    <property type="match status" value="1"/>
</dbReference>